<dbReference type="EMBL" id="JACHHW010000005">
    <property type="protein sequence ID" value="MBB5187859.1"/>
    <property type="molecule type" value="Genomic_DNA"/>
</dbReference>
<dbReference type="AlphaFoldDB" id="A0A840R3S8"/>
<dbReference type="RefSeq" id="WP_184462780.1">
    <property type="nucleotide sequence ID" value="NZ_JACHHW010000005.1"/>
</dbReference>
<gene>
    <name evidence="1" type="ORF">HNQ57_002137</name>
</gene>
<dbReference type="Proteomes" id="UP000536640">
    <property type="component" value="Unassembled WGS sequence"/>
</dbReference>
<reference evidence="1 2" key="1">
    <citation type="submission" date="2020-08" db="EMBL/GenBank/DDBJ databases">
        <title>Genomic Encyclopedia of Type Strains, Phase IV (KMG-IV): sequencing the most valuable type-strain genomes for metagenomic binning, comparative biology and taxonomic classification.</title>
        <authorList>
            <person name="Goeker M."/>
        </authorList>
    </citation>
    <scope>NUCLEOTIDE SEQUENCE [LARGE SCALE GENOMIC DNA]</scope>
    <source>
        <strain evidence="1 2">DSM 25701</strain>
    </source>
</reference>
<evidence type="ECO:0000313" key="1">
    <source>
        <dbReference type="EMBL" id="MBB5187859.1"/>
    </source>
</evidence>
<proteinExistence type="predicted"/>
<keyword evidence="2" id="KW-1185">Reference proteome</keyword>
<dbReference type="PROSITE" id="PS51257">
    <property type="entry name" value="PROKAR_LIPOPROTEIN"/>
    <property type="match status" value="1"/>
</dbReference>
<evidence type="ECO:0000313" key="2">
    <source>
        <dbReference type="Proteomes" id="UP000536640"/>
    </source>
</evidence>
<evidence type="ECO:0008006" key="3">
    <source>
        <dbReference type="Google" id="ProtNLM"/>
    </source>
</evidence>
<accession>A0A840R3S8</accession>
<name>A0A840R3S8_9GAMM</name>
<comment type="caution">
    <text evidence="1">The sequence shown here is derived from an EMBL/GenBank/DDBJ whole genome shotgun (WGS) entry which is preliminary data.</text>
</comment>
<sequence length="196" mass="21954">MKQALYFGVLSVLLAGCSQFKTNKQAASIPVNLESHVQAHNDDVLADVPTSSPKIVTSDSRTMLLGKWYGIRKTGDGGQKEWLTERSADGTYRVDFRSTAKNGDVRSQSEVGFWGVSGGTYFRIFRGWVTVEGMKPADPHNADHYDAYAIQSLNDSYFTYKHVVRDHLYTVKKMPADFRLPVTVKSESNEPLTFSF</sequence>
<protein>
    <recommendedName>
        <fullName evidence="3">Lipocalin-like domain-containing protein</fullName>
    </recommendedName>
</protein>
<organism evidence="1 2">
    <name type="scientific">Zhongshania antarctica</name>
    <dbReference type="NCBI Taxonomy" id="641702"/>
    <lineage>
        <taxon>Bacteria</taxon>
        <taxon>Pseudomonadati</taxon>
        <taxon>Pseudomonadota</taxon>
        <taxon>Gammaproteobacteria</taxon>
        <taxon>Cellvibrionales</taxon>
        <taxon>Spongiibacteraceae</taxon>
        <taxon>Zhongshania</taxon>
    </lineage>
</organism>